<evidence type="ECO:0000256" key="1">
    <source>
        <dbReference type="SAM" id="MobiDB-lite"/>
    </source>
</evidence>
<keyword evidence="3" id="KW-1185">Reference proteome</keyword>
<evidence type="ECO:0000313" key="3">
    <source>
        <dbReference type="Proteomes" id="UP000623687"/>
    </source>
</evidence>
<feature type="compositionally biased region" description="Acidic residues" evidence="1">
    <location>
        <begin position="132"/>
        <end position="141"/>
    </location>
</feature>
<organism evidence="2 3">
    <name type="scientific">Pleurotus ostreatus</name>
    <name type="common">Oyster mushroom</name>
    <name type="synonym">White-rot fungus</name>
    <dbReference type="NCBI Taxonomy" id="5322"/>
    <lineage>
        <taxon>Eukaryota</taxon>
        <taxon>Fungi</taxon>
        <taxon>Dikarya</taxon>
        <taxon>Basidiomycota</taxon>
        <taxon>Agaricomycotina</taxon>
        <taxon>Agaricomycetes</taxon>
        <taxon>Agaricomycetidae</taxon>
        <taxon>Agaricales</taxon>
        <taxon>Pleurotineae</taxon>
        <taxon>Pleurotaceae</taxon>
        <taxon>Pleurotus</taxon>
    </lineage>
</organism>
<gene>
    <name evidence="2" type="ORF">PC9H_005599</name>
</gene>
<accession>A0A8H7A0Y4</accession>
<dbReference type="RefSeq" id="XP_036633665.1">
    <property type="nucleotide sequence ID" value="XM_036775163.1"/>
</dbReference>
<protein>
    <submittedName>
        <fullName evidence="2">Uncharacterized protein</fullName>
    </submittedName>
</protein>
<dbReference type="AlphaFoldDB" id="A0A8H7A0Y4"/>
<evidence type="ECO:0000313" key="2">
    <source>
        <dbReference type="EMBL" id="KAF7433638.1"/>
    </source>
</evidence>
<feature type="region of interest" description="Disordered" evidence="1">
    <location>
        <begin position="94"/>
        <end position="150"/>
    </location>
</feature>
<feature type="compositionally biased region" description="Low complexity" evidence="1">
    <location>
        <begin position="101"/>
        <end position="127"/>
    </location>
</feature>
<dbReference type="VEuPathDB" id="FungiDB:PC9H_005599"/>
<dbReference type="OrthoDB" id="128308at2759"/>
<dbReference type="GeneID" id="59375417"/>
<dbReference type="EMBL" id="JACETU010000003">
    <property type="protein sequence ID" value="KAF7433638.1"/>
    <property type="molecule type" value="Genomic_DNA"/>
</dbReference>
<sequence length="188" mass="20550">MEALVHQTPNGGAAMTQRMAFERVFGSRYVKSTVCRHRGVWRKAPQSLRDEFEAMGEDERACWGEFVRRVEGRPPGRINGPTLIPVHELPYQMGSQQTVNGSSPPGQASGHPPAASSPASNIPNGANRHQPEEEEDDDSDEGSSGQEPPIMNSLQFAVDHNSTSTHTPTTVLPAQNSAPLRILRVIIY</sequence>
<name>A0A8H7A0Y4_PLEOS</name>
<dbReference type="Proteomes" id="UP000623687">
    <property type="component" value="Unassembled WGS sequence"/>
</dbReference>
<proteinExistence type="predicted"/>
<reference evidence="2" key="1">
    <citation type="submission" date="2019-07" db="EMBL/GenBank/DDBJ databases">
        <authorList>
            <person name="Palmer J.M."/>
        </authorList>
    </citation>
    <scope>NUCLEOTIDE SEQUENCE</scope>
    <source>
        <strain evidence="2">PC9</strain>
    </source>
</reference>
<comment type="caution">
    <text evidence="2">The sequence shown here is derived from an EMBL/GenBank/DDBJ whole genome shotgun (WGS) entry which is preliminary data.</text>
</comment>